<name>A0ABR4J585_9EURO</name>
<accession>A0ABR4J585</accession>
<protein>
    <submittedName>
        <fullName evidence="1">Uncharacterized protein</fullName>
    </submittedName>
</protein>
<sequence>MATIFDILEAGKRSHGLPLTNGHHHLPAIWLSHVQTGTLLRGSRITWSLVR</sequence>
<keyword evidence="2" id="KW-1185">Reference proteome</keyword>
<dbReference type="Proteomes" id="UP001610335">
    <property type="component" value="Unassembled WGS sequence"/>
</dbReference>
<evidence type="ECO:0000313" key="2">
    <source>
        <dbReference type="Proteomes" id="UP001610335"/>
    </source>
</evidence>
<proteinExistence type="predicted"/>
<evidence type="ECO:0000313" key="1">
    <source>
        <dbReference type="EMBL" id="KAL2835209.1"/>
    </source>
</evidence>
<dbReference type="EMBL" id="JBFXLS010000001">
    <property type="protein sequence ID" value="KAL2835209.1"/>
    <property type="molecule type" value="Genomic_DNA"/>
</dbReference>
<comment type="caution">
    <text evidence="1">The sequence shown here is derived from an EMBL/GenBank/DDBJ whole genome shotgun (WGS) entry which is preliminary data.</text>
</comment>
<gene>
    <name evidence="1" type="ORF">BDW59DRAFT_137325</name>
</gene>
<organism evidence="1 2">
    <name type="scientific">Aspergillus cavernicola</name>
    <dbReference type="NCBI Taxonomy" id="176166"/>
    <lineage>
        <taxon>Eukaryota</taxon>
        <taxon>Fungi</taxon>
        <taxon>Dikarya</taxon>
        <taxon>Ascomycota</taxon>
        <taxon>Pezizomycotina</taxon>
        <taxon>Eurotiomycetes</taxon>
        <taxon>Eurotiomycetidae</taxon>
        <taxon>Eurotiales</taxon>
        <taxon>Aspergillaceae</taxon>
        <taxon>Aspergillus</taxon>
        <taxon>Aspergillus subgen. Nidulantes</taxon>
    </lineage>
</organism>
<reference evidence="1 2" key="1">
    <citation type="submission" date="2024-07" db="EMBL/GenBank/DDBJ databases">
        <title>Section-level genome sequencing and comparative genomics of Aspergillus sections Usti and Cavernicolus.</title>
        <authorList>
            <consortium name="Lawrence Berkeley National Laboratory"/>
            <person name="Nybo J.L."/>
            <person name="Vesth T.C."/>
            <person name="Theobald S."/>
            <person name="Frisvad J.C."/>
            <person name="Larsen T.O."/>
            <person name="Kjaerboelling I."/>
            <person name="Rothschild-Mancinelli K."/>
            <person name="Lyhne E.K."/>
            <person name="Kogle M.E."/>
            <person name="Barry K."/>
            <person name="Clum A."/>
            <person name="Na H."/>
            <person name="Ledsgaard L."/>
            <person name="Lin J."/>
            <person name="Lipzen A."/>
            <person name="Kuo A."/>
            <person name="Riley R."/>
            <person name="Mondo S."/>
            <person name="LaButti K."/>
            <person name="Haridas S."/>
            <person name="Pangalinan J."/>
            <person name="Salamov A.A."/>
            <person name="Simmons B.A."/>
            <person name="Magnuson J.K."/>
            <person name="Chen J."/>
            <person name="Drula E."/>
            <person name="Henrissat B."/>
            <person name="Wiebenga A."/>
            <person name="Lubbers R.J."/>
            <person name="Gomes A.C."/>
            <person name="Makela M.R."/>
            <person name="Stajich J."/>
            <person name="Grigoriev I.V."/>
            <person name="Mortensen U.H."/>
            <person name="De vries R.P."/>
            <person name="Baker S.E."/>
            <person name="Andersen M.R."/>
        </authorList>
    </citation>
    <scope>NUCLEOTIDE SEQUENCE [LARGE SCALE GENOMIC DNA]</scope>
    <source>
        <strain evidence="1 2">CBS 600.67</strain>
    </source>
</reference>